<feature type="compositionally biased region" description="Basic and acidic residues" evidence="1">
    <location>
        <begin position="16"/>
        <end position="29"/>
    </location>
</feature>
<dbReference type="EMBL" id="JAIQCV010000010">
    <property type="protein sequence ID" value="KAH1055699.1"/>
    <property type="molecule type" value="Genomic_DNA"/>
</dbReference>
<keyword evidence="3" id="KW-1185">Reference proteome</keyword>
<feature type="region of interest" description="Disordered" evidence="1">
    <location>
        <begin position="14"/>
        <end position="62"/>
    </location>
</feature>
<accession>A0A9D3USQ1</accession>
<comment type="caution">
    <text evidence="2">The sequence shown here is derived from an EMBL/GenBank/DDBJ whole genome shotgun (WGS) entry which is preliminary data.</text>
</comment>
<reference evidence="2 3" key="1">
    <citation type="journal article" date="2021" name="Plant Biotechnol. J.">
        <title>Multi-omics assisted identification of the key and species-specific regulatory components of drought-tolerant mechanisms in Gossypium stocksii.</title>
        <authorList>
            <person name="Yu D."/>
            <person name="Ke L."/>
            <person name="Zhang D."/>
            <person name="Wu Y."/>
            <person name="Sun Y."/>
            <person name="Mei J."/>
            <person name="Sun J."/>
            <person name="Sun Y."/>
        </authorList>
    </citation>
    <scope>NUCLEOTIDE SEQUENCE [LARGE SCALE GENOMIC DNA]</scope>
    <source>
        <strain evidence="3">cv. E1</strain>
        <tissue evidence="2">Leaf</tissue>
    </source>
</reference>
<feature type="compositionally biased region" description="Low complexity" evidence="1">
    <location>
        <begin position="53"/>
        <end position="62"/>
    </location>
</feature>
<evidence type="ECO:0000313" key="2">
    <source>
        <dbReference type="EMBL" id="KAH1055699.1"/>
    </source>
</evidence>
<name>A0A9D3USQ1_9ROSI</name>
<organism evidence="2 3">
    <name type="scientific">Gossypium stocksii</name>
    <dbReference type="NCBI Taxonomy" id="47602"/>
    <lineage>
        <taxon>Eukaryota</taxon>
        <taxon>Viridiplantae</taxon>
        <taxon>Streptophyta</taxon>
        <taxon>Embryophyta</taxon>
        <taxon>Tracheophyta</taxon>
        <taxon>Spermatophyta</taxon>
        <taxon>Magnoliopsida</taxon>
        <taxon>eudicotyledons</taxon>
        <taxon>Gunneridae</taxon>
        <taxon>Pentapetalae</taxon>
        <taxon>rosids</taxon>
        <taxon>malvids</taxon>
        <taxon>Malvales</taxon>
        <taxon>Malvaceae</taxon>
        <taxon>Malvoideae</taxon>
        <taxon>Gossypium</taxon>
    </lineage>
</organism>
<evidence type="ECO:0000313" key="3">
    <source>
        <dbReference type="Proteomes" id="UP000828251"/>
    </source>
</evidence>
<gene>
    <name evidence="2" type="ORF">J1N35_033764</name>
</gene>
<sequence length="106" mass="11749">MFEVANVPLCDAEDVTPNKEEEEATYKEEAGEDELGNFTFKDPREEGQKDAQTTTTTTTTTTTDKGKIFVPVSSPTFMIEQDKGIDQLLDDLTEMDMEGGESTTLK</sequence>
<dbReference type="AlphaFoldDB" id="A0A9D3USQ1"/>
<proteinExistence type="predicted"/>
<protein>
    <submittedName>
        <fullName evidence="2">Uncharacterized protein</fullName>
    </submittedName>
</protein>
<evidence type="ECO:0000256" key="1">
    <source>
        <dbReference type="SAM" id="MobiDB-lite"/>
    </source>
</evidence>
<dbReference type="Proteomes" id="UP000828251">
    <property type="component" value="Unassembled WGS sequence"/>
</dbReference>